<evidence type="ECO:0000313" key="2">
    <source>
        <dbReference type="EMBL" id="CCY78754.1"/>
    </source>
</evidence>
<name>R5LMR1_9FIRM</name>
<feature type="compositionally biased region" description="Basic and acidic residues" evidence="1">
    <location>
        <begin position="37"/>
        <end position="72"/>
    </location>
</feature>
<organism evidence="2 3">
    <name type="scientific">Eshraghiella crossota CAG:259</name>
    <dbReference type="NCBI Taxonomy" id="1263062"/>
    <lineage>
        <taxon>Bacteria</taxon>
        <taxon>Bacillati</taxon>
        <taxon>Bacillota</taxon>
        <taxon>Clostridia</taxon>
        <taxon>Lachnospirales</taxon>
        <taxon>Lachnospiraceae</taxon>
        <taxon>Eshraghiella</taxon>
    </lineage>
</organism>
<sequence>MATKKTEIKETVKNVTKAPAKTEVKAPVKAEVKTEIKTETTAPKTEEVKAEVKEEAKKAPAKKAEVKEEAKKAPAKKATPAKAEIKTALYVQFAGNEVTEADIIDKVKAAYVAEGHKESAIKEINLYVKPEEYAVYYVINDKAIGKVNLF</sequence>
<evidence type="ECO:0000256" key="1">
    <source>
        <dbReference type="SAM" id="MobiDB-lite"/>
    </source>
</evidence>
<accession>R5LMR1</accession>
<gene>
    <name evidence="2" type="ORF">BN569_01487</name>
</gene>
<dbReference type="AlphaFoldDB" id="R5LMR1"/>
<feature type="region of interest" description="Disordered" evidence="1">
    <location>
        <begin position="37"/>
        <end position="78"/>
    </location>
</feature>
<proteinExistence type="predicted"/>
<protein>
    <submittedName>
        <fullName evidence="2">Uncharacterized protein</fullName>
    </submittedName>
</protein>
<dbReference type="Proteomes" id="UP000018300">
    <property type="component" value="Unassembled WGS sequence"/>
</dbReference>
<dbReference type="EMBL" id="CAYU010000119">
    <property type="protein sequence ID" value="CCY78754.1"/>
    <property type="molecule type" value="Genomic_DNA"/>
</dbReference>
<comment type="caution">
    <text evidence="2">The sequence shown here is derived from an EMBL/GenBank/DDBJ whole genome shotgun (WGS) entry which is preliminary data.</text>
</comment>
<dbReference type="Pfam" id="PF20069">
    <property type="entry name" value="DUF6465"/>
    <property type="match status" value="1"/>
</dbReference>
<reference evidence="2" key="1">
    <citation type="submission" date="2012-11" db="EMBL/GenBank/DDBJ databases">
        <title>Dependencies among metagenomic species, viruses, plasmids and units of genetic variation.</title>
        <authorList>
            <person name="Nielsen H.B."/>
            <person name="Almeida M."/>
            <person name="Juncker A.S."/>
            <person name="Rasmussen S."/>
            <person name="Li J."/>
            <person name="Sunagawa S."/>
            <person name="Plichta D."/>
            <person name="Gautier L."/>
            <person name="Le Chatelier E."/>
            <person name="Peletier E."/>
            <person name="Bonde I."/>
            <person name="Nielsen T."/>
            <person name="Manichanh C."/>
            <person name="Arumugam M."/>
            <person name="Batto J."/>
            <person name="Santos M.B.Q.D."/>
            <person name="Blom N."/>
            <person name="Borruel N."/>
            <person name="Burgdorf K.S."/>
            <person name="Boumezbeur F."/>
            <person name="Casellas F."/>
            <person name="Dore J."/>
            <person name="Guarner F."/>
            <person name="Hansen T."/>
            <person name="Hildebrand F."/>
            <person name="Kaas R.S."/>
            <person name="Kennedy S."/>
            <person name="Kristiansen K."/>
            <person name="Kultima J.R."/>
            <person name="Leonard P."/>
            <person name="Levenez F."/>
            <person name="Lund O."/>
            <person name="Moumen B."/>
            <person name="Le Paslier D."/>
            <person name="Pons N."/>
            <person name="Pedersen O."/>
            <person name="Prifti E."/>
            <person name="Qin J."/>
            <person name="Raes J."/>
            <person name="Tap J."/>
            <person name="Tims S."/>
            <person name="Ussery D.W."/>
            <person name="Yamada T."/>
            <person name="MetaHit consortium"/>
            <person name="Renault P."/>
            <person name="Sicheritz-Ponten T."/>
            <person name="Bork P."/>
            <person name="Wang J."/>
            <person name="Brunak S."/>
            <person name="Ehrlich S.D."/>
        </authorList>
    </citation>
    <scope>NUCLEOTIDE SEQUENCE [LARGE SCALE GENOMIC DNA]</scope>
</reference>
<dbReference type="InterPro" id="IPR046313">
    <property type="entry name" value="DUF6465"/>
</dbReference>
<evidence type="ECO:0000313" key="3">
    <source>
        <dbReference type="Proteomes" id="UP000018300"/>
    </source>
</evidence>